<dbReference type="AlphaFoldDB" id="A0AB39UT78"/>
<keyword evidence="2 4" id="KW-0560">Oxidoreductase</keyword>
<accession>A0AB39UT78</accession>
<dbReference type="RefSeq" id="WP_369600052.1">
    <property type="nucleotide sequence ID" value="NZ_CP154858.1"/>
</dbReference>
<protein>
    <submittedName>
        <fullName evidence="4">SDR family oxidoreductase</fullName>
        <ecNumber evidence="4">1.-.-.-</ecNumber>
    </submittedName>
</protein>
<organism evidence="4">
    <name type="scientific">Thermohahella caldifontis</name>
    <dbReference type="NCBI Taxonomy" id="3142973"/>
    <lineage>
        <taxon>Bacteria</taxon>
        <taxon>Pseudomonadati</taxon>
        <taxon>Pseudomonadota</taxon>
        <taxon>Gammaproteobacteria</taxon>
        <taxon>Oceanospirillales</taxon>
        <taxon>Hahellaceae</taxon>
        <taxon>Thermohahella</taxon>
    </lineage>
</organism>
<dbReference type="KEGG" id="tcd:AAIA72_09315"/>
<dbReference type="Gene3D" id="3.40.50.720">
    <property type="entry name" value="NAD(P)-binding Rossmann-like Domain"/>
    <property type="match status" value="1"/>
</dbReference>
<evidence type="ECO:0000313" key="4">
    <source>
        <dbReference type="EMBL" id="XDT71011.1"/>
    </source>
</evidence>
<proteinExistence type="inferred from homology"/>
<dbReference type="Pfam" id="PF00106">
    <property type="entry name" value="adh_short"/>
    <property type="match status" value="1"/>
</dbReference>
<reference evidence="4" key="1">
    <citation type="submission" date="2024-05" db="EMBL/GenBank/DDBJ databases">
        <title>Genome sequencing of novel strain.</title>
        <authorList>
            <person name="Ganbat D."/>
            <person name="Ganbat S."/>
            <person name="Lee S.-J."/>
        </authorList>
    </citation>
    <scope>NUCLEOTIDE SEQUENCE</scope>
    <source>
        <strain evidence="4">SMD15-11</strain>
    </source>
</reference>
<name>A0AB39UT78_9GAMM</name>
<dbReference type="SUPFAM" id="SSF51735">
    <property type="entry name" value="NAD(P)-binding Rossmann-fold domains"/>
    <property type="match status" value="1"/>
</dbReference>
<evidence type="ECO:0000256" key="3">
    <source>
        <dbReference type="RuleBase" id="RU000363"/>
    </source>
</evidence>
<dbReference type="PANTHER" id="PTHR44196:SF2">
    <property type="entry name" value="SHORT-CHAIN DEHYDROGENASE-RELATED"/>
    <property type="match status" value="1"/>
</dbReference>
<gene>
    <name evidence="4" type="ORF">AAIA72_09315</name>
</gene>
<dbReference type="PRINTS" id="PR00081">
    <property type="entry name" value="GDHRDH"/>
</dbReference>
<dbReference type="GO" id="GO:0016020">
    <property type="term" value="C:membrane"/>
    <property type="evidence" value="ECO:0007669"/>
    <property type="project" value="TreeGrafter"/>
</dbReference>
<evidence type="ECO:0000256" key="1">
    <source>
        <dbReference type="ARBA" id="ARBA00006484"/>
    </source>
</evidence>
<dbReference type="EC" id="1.-.-.-" evidence="4"/>
<dbReference type="PANTHER" id="PTHR44196">
    <property type="entry name" value="DEHYDROGENASE/REDUCTASE SDR FAMILY MEMBER 7B"/>
    <property type="match status" value="1"/>
</dbReference>
<dbReference type="EMBL" id="CP154858">
    <property type="protein sequence ID" value="XDT71011.1"/>
    <property type="molecule type" value="Genomic_DNA"/>
</dbReference>
<dbReference type="PRINTS" id="PR00080">
    <property type="entry name" value="SDRFAMILY"/>
</dbReference>
<dbReference type="InterPro" id="IPR036291">
    <property type="entry name" value="NAD(P)-bd_dom_sf"/>
</dbReference>
<dbReference type="CDD" id="cd05233">
    <property type="entry name" value="SDR_c"/>
    <property type="match status" value="1"/>
</dbReference>
<comment type="similarity">
    <text evidence="1 3">Belongs to the short-chain dehydrogenases/reductases (SDR) family.</text>
</comment>
<dbReference type="GO" id="GO:0016491">
    <property type="term" value="F:oxidoreductase activity"/>
    <property type="evidence" value="ECO:0007669"/>
    <property type="project" value="UniProtKB-KW"/>
</dbReference>
<dbReference type="InterPro" id="IPR002347">
    <property type="entry name" value="SDR_fam"/>
</dbReference>
<evidence type="ECO:0000256" key="2">
    <source>
        <dbReference type="ARBA" id="ARBA00023002"/>
    </source>
</evidence>
<dbReference type="PIRSF" id="PIRSF000126">
    <property type="entry name" value="11-beta-HSD1"/>
    <property type="match status" value="1"/>
</dbReference>
<sequence length="264" mass="28980">MTERRRVLITGASAGIGKSFARVFAENGWDTVLVARREDRLQALATELTEAYGGDHRVFAADLARVGAPAKIEAFVKEAGLSIDGVVNNAGYGLKKKFLEASWEEHRAFMQVLMVSLTELCHRFAPAMVERGFGRIINVASIAAHAPEYPGNLYNAAKAYVLHATEALALELKPRGVHVTAVCPGFTHTEFHDNMGVKKALAGVPSWMWMDADEVARLGYEASMRGQTVCVTGWVNKALVGLMRLMPYSMRERVAAKQKVVMKD</sequence>